<name>A0A3P8XPN7_ESOLU</name>
<dbReference type="PANTHER" id="PTHR13308">
    <property type="entry name" value="NEDD4-BINDING PROTEIN 2-LIKE 1"/>
    <property type="match status" value="1"/>
</dbReference>
<reference evidence="1" key="4">
    <citation type="submission" date="2025-09" db="UniProtKB">
        <authorList>
            <consortium name="Ensembl"/>
        </authorList>
    </citation>
    <scope>IDENTIFICATION</scope>
</reference>
<evidence type="ECO:0000313" key="1">
    <source>
        <dbReference type="Ensembl" id="ENSELUP00000006511.2"/>
    </source>
</evidence>
<dbReference type="PANTHER" id="PTHR13308:SF40">
    <property type="entry name" value="NEDD4-BINDING PROTEIN 2-LIKE 1"/>
    <property type="match status" value="1"/>
</dbReference>
<dbReference type="SUPFAM" id="SSF52540">
    <property type="entry name" value="P-loop containing nucleoside triphosphate hydrolases"/>
    <property type="match status" value="1"/>
</dbReference>
<reference evidence="1" key="3">
    <citation type="submission" date="2025-08" db="UniProtKB">
        <authorList>
            <consortium name="Ensembl"/>
        </authorList>
    </citation>
    <scope>IDENTIFICATION</scope>
</reference>
<dbReference type="Ensembl" id="ENSELUT00000008823.3">
    <property type="protein sequence ID" value="ENSELUP00000006511.2"/>
    <property type="gene ID" value="ENSELUG00000007379.3"/>
</dbReference>
<dbReference type="Gene3D" id="3.40.50.300">
    <property type="entry name" value="P-loop containing nucleotide triphosphate hydrolases"/>
    <property type="match status" value="1"/>
</dbReference>
<evidence type="ECO:0008006" key="3">
    <source>
        <dbReference type="Google" id="ProtNLM"/>
    </source>
</evidence>
<dbReference type="Pfam" id="PF13671">
    <property type="entry name" value="AAA_33"/>
    <property type="match status" value="1"/>
</dbReference>
<evidence type="ECO:0000313" key="2">
    <source>
        <dbReference type="Proteomes" id="UP000265140"/>
    </source>
</evidence>
<sequence>MRSGRRHRQTMKDLIILRGLPGVGKSDRARELLDEYRRPGIQGEIYSTDRYHEMFDWDTQYFNRNHMWNRRDVFRAMKSGVTPIIVDNTNVNCWHMYPYVFMGMHRRYYITIEEVPRGYPGNFIPLNKLYRLCSGNIPKRTFRKYRDGWEEVDNYRDVLDDEFSLKRWERSREEWNVN</sequence>
<dbReference type="Bgee" id="ENSELUG00000007379">
    <property type="expression patterns" value="Expressed in testis and 11 other cell types or tissues"/>
</dbReference>
<dbReference type="InterPro" id="IPR026302">
    <property type="entry name" value="NEDD4-bd_p2"/>
</dbReference>
<dbReference type="STRING" id="8010.ENSELUP00000006511"/>
<dbReference type="AlphaFoldDB" id="A0A3P8XPN7"/>
<dbReference type="RefSeq" id="XP_010863973.1">
    <property type="nucleotide sequence ID" value="XM_010865671.3"/>
</dbReference>
<dbReference type="GeneID" id="105006933"/>
<reference evidence="2" key="1">
    <citation type="journal article" date="2014" name="PLoS ONE">
        <title>The genome and linkage map of the northern pike (Esox lucius): conserved synteny revealed between the salmonid sister group and the Neoteleostei.</title>
        <authorList>
            <person name="Rondeau E.B."/>
            <person name="Minkley D.R."/>
            <person name="Leong J.S."/>
            <person name="Messmer A.M."/>
            <person name="Jantzen J.R."/>
            <person name="von Schalburg K.R."/>
            <person name="Lemon C."/>
            <person name="Bird N.H."/>
            <person name="Koop B.F."/>
        </authorList>
    </citation>
    <scope>NUCLEOTIDE SEQUENCE</scope>
</reference>
<reference evidence="1" key="2">
    <citation type="submission" date="2020-02" db="EMBL/GenBank/DDBJ databases">
        <title>Esox lucius (northern pike) genome, fEsoLuc1, primary haplotype.</title>
        <authorList>
            <person name="Myers G."/>
            <person name="Karagic N."/>
            <person name="Meyer A."/>
            <person name="Pippel M."/>
            <person name="Reichard M."/>
            <person name="Winkler S."/>
            <person name="Tracey A."/>
            <person name="Sims Y."/>
            <person name="Howe K."/>
            <person name="Rhie A."/>
            <person name="Formenti G."/>
            <person name="Durbin R."/>
            <person name="Fedrigo O."/>
            <person name="Jarvis E.D."/>
        </authorList>
    </citation>
    <scope>NUCLEOTIDE SEQUENCE [LARGE SCALE GENOMIC DNA]</scope>
</reference>
<accession>A0A3P8XPN7</accession>
<dbReference type="Proteomes" id="UP000265140">
    <property type="component" value="Chromosome 7"/>
</dbReference>
<dbReference type="KEGG" id="els:105006933"/>
<dbReference type="OrthoDB" id="3231855at2759"/>
<dbReference type="InParanoid" id="A0A3P8XPN7"/>
<keyword evidence="2" id="KW-1185">Reference proteome</keyword>
<dbReference type="InterPro" id="IPR027417">
    <property type="entry name" value="P-loop_NTPase"/>
</dbReference>
<proteinExistence type="predicted"/>
<protein>
    <recommendedName>
        <fullName evidence="3">NEDD4-binding protein 2-like 1</fullName>
    </recommendedName>
</protein>
<dbReference type="GeneTree" id="ENSGT01030000236520"/>
<organism evidence="1 2">
    <name type="scientific">Esox lucius</name>
    <name type="common">Northern pike</name>
    <dbReference type="NCBI Taxonomy" id="8010"/>
    <lineage>
        <taxon>Eukaryota</taxon>
        <taxon>Metazoa</taxon>
        <taxon>Chordata</taxon>
        <taxon>Craniata</taxon>
        <taxon>Vertebrata</taxon>
        <taxon>Euteleostomi</taxon>
        <taxon>Actinopterygii</taxon>
        <taxon>Neopterygii</taxon>
        <taxon>Teleostei</taxon>
        <taxon>Protacanthopterygii</taxon>
        <taxon>Esociformes</taxon>
        <taxon>Esocidae</taxon>
        <taxon>Esox</taxon>
    </lineage>
</organism>